<feature type="compositionally biased region" description="Acidic residues" evidence="1">
    <location>
        <begin position="384"/>
        <end position="394"/>
    </location>
</feature>
<proteinExistence type="predicted"/>
<feature type="compositionally biased region" description="Gly residues" evidence="1">
    <location>
        <begin position="58"/>
        <end position="69"/>
    </location>
</feature>
<sequence length="757" mass="78028">MLRRSRLRSTPEAPPREESELEEGEVVEGGPGDSGACAISSYGHTGGAGRRPGRSSSRGGGSVRTGGDGCPEDSLCSSASSDGDVDGDSSSDSDGLCRLLRCLHAACDALPRGERGAARAILPLLRPLLPCARRMRACDLAGVLSSCCVGRPDGSKGDVELRWQLCELCGSAGAAAFEGAPHRAAEALYALGRAGVHPRRFVDGLLACIFGGAAGCFSGTCACIGGCGSASGGGSCDDAGRGCEAGGSWARQLRRLASRQLQLTAAALATLRAPEECAAPVGALVGELCARLEAGPEDMYAARVSAVEAINASWAAAISDQRGLAGGVTQLCRHAAGLPGWHRLSPAMLTQVHMWLVDCIDPQPPARRSSDDGGGRDRRGDGVNSDDDDSDDNDLAGRGHWDADADDGGGDKDESHSSHGRRRGSSRSKSRSRGGRASAEGLHDVLSACRLQACRSAWLGGARDPRTSELQRQVFDRLRQMRGVVEGCRLEAPTHGGGYRSVDIAAVHSASRRELAIEVDGPSHFLLLVDDAAADGRGGAGDAEADASRVGACANGGGGVWAVRGETAARDRALEASGYVPVSVPFWAWSAAGGAAAAAARVARAQLEAKRARGDWEAAEGEQERAQALLLEHLIAAAVERAQAGDPCGAAEPAPSREGSRLPPLVLAAATVSGADAASCGLPWLLPARQVARQPEGQQQQACGQHRVTPDRSKRARRDAPRWVQHEQLRAAGSAVAAGHIAAATAAAEPLRWGAAA</sequence>
<gene>
    <name evidence="2" type="ORF">MNEG_3593</name>
</gene>
<feature type="compositionally biased region" description="Low complexity" evidence="1">
    <location>
        <begin position="692"/>
        <end position="705"/>
    </location>
</feature>
<protein>
    <recommendedName>
        <fullName evidence="4">RAP domain-containing protein</fullName>
    </recommendedName>
</protein>
<accession>A0A0D2K159</accession>
<feature type="region of interest" description="Disordered" evidence="1">
    <location>
        <begin position="1"/>
        <end position="88"/>
    </location>
</feature>
<feature type="region of interest" description="Disordered" evidence="1">
    <location>
        <begin position="692"/>
        <end position="722"/>
    </location>
</feature>
<feature type="compositionally biased region" description="Basic residues" evidence="1">
    <location>
        <begin position="418"/>
        <end position="434"/>
    </location>
</feature>
<evidence type="ECO:0000256" key="1">
    <source>
        <dbReference type="SAM" id="MobiDB-lite"/>
    </source>
</evidence>
<keyword evidence="3" id="KW-1185">Reference proteome</keyword>
<dbReference type="OrthoDB" id="562731at2759"/>
<reference evidence="2 3" key="1">
    <citation type="journal article" date="2013" name="BMC Genomics">
        <title>Reconstruction of the lipid metabolism for the microalga Monoraphidium neglectum from its genome sequence reveals characteristics suitable for biofuel production.</title>
        <authorList>
            <person name="Bogen C."/>
            <person name="Al-Dilaimi A."/>
            <person name="Albersmeier A."/>
            <person name="Wichmann J."/>
            <person name="Grundmann M."/>
            <person name="Rupp O."/>
            <person name="Lauersen K.J."/>
            <person name="Blifernez-Klassen O."/>
            <person name="Kalinowski J."/>
            <person name="Goesmann A."/>
            <person name="Mussgnug J.H."/>
            <person name="Kruse O."/>
        </authorList>
    </citation>
    <scope>NUCLEOTIDE SEQUENCE [LARGE SCALE GENOMIC DNA]</scope>
    <source>
        <strain evidence="2 3">SAG 48.87</strain>
    </source>
</reference>
<evidence type="ECO:0000313" key="2">
    <source>
        <dbReference type="EMBL" id="KIZ04363.1"/>
    </source>
</evidence>
<feature type="compositionally biased region" description="Basic and acidic residues" evidence="1">
    <location>
        <begin position="368"/>
        <end position="381"/>
    </location>
</feature>
<dbReference type="AlphaFoldDB" id="A0A0D2K159"/>
<dbReference type="EMBL" id="KK100677">
    <property type="protein sequence ID" value="KIZ04363.1"/>
    <property type="molecule type" value="Genomic_DNA"/>
</dbReference>
<feature type="compositionally biased region" description="Basic and acidic residues" evidence="1">
    <location>
        <begin position="395"/>
        <end position="417"/>
    </location>
</feature>
<dbReference type="RefSeq" id="XP_013903382.1">
    <property type="nucleotide sequence ID" value="XM_014047928.1"/>
</dbReference>
<name>A0A0D2K159_9CHLO</name>
<evidence type="ECO:0000313" key="3">
    <source>
        <dbReference type="Proteomes" id="UP000054498"/>
    </source>
</evidence>
<dbReference type="GeneID" id="25736471"/>
<dbReference type="KEGG" id="mng:MNEG_3593"/>
<dbReference type="Proteomes" id="UP000054498">
    <property type="component" value="Unassembled WGS sequence"/>
</dbReference>
<feature type="compositionally biased region" description="Basic and acidic residues" evidence="1">
    <location>
        <begin position="708"/>
        <end position="722"/>
    </location>
</feature>
<feature type="region of interest" description="Disordered" evidence="1">
    <location>
        <begin position="364"/>
        <end position="439"/>
    </location>
</feature>
<evidence type="ECO:0008006" key="4">
    <source>
        <dbReference type="Google" id="ProtNLM"/>
    </source>
</evidence>
<organism evidence="2 3">
    <name type="scientific">Monoraphidium neglectum</name>
    <dbReference type="NCBI Taxonomy" id="145388"/>
    <lineage>
        <taxon>Eukaryota</taxon>
        <taxon>Viridiplantae</taxon>
        <taxon>Chlorophyta</taxon>
        <taxon>core chlorophytes</taxon>
        <taxon>Chlorophyceae</taxon>
        <taxon>CS clade</taxon>
        <taxon>Sphaeropleales</taxon>
        <taxon>Selenastraceae</taxon>
        <taxon>Monoraphidium</taxon>
    </lineage>
</organism>